<keyword evidence="3" id="KW-1185">Reference proteome</keyword>
<evidence type="ECO:0000256" key="1">
    <source>
        <dbReference type="SAM" id="MobiDB-lite"/>
    </source>
</evidence>
<proteinExistence type="predicted"/>
<evidence type="ECO:0000313" key="2">
    <source>
        <dbReference type="EMBL" id="KAG4421513.1"/>
    </source>
</evidence>
<sequence>MEARLRLPIDTPMSGTNPGNVETNSDCLPTNAILEEKLADSQRKIATAADNKDRKFSKLKDIISELRSGRSGKK</sequence>
<feature type="region of interest" description="Disordered" evidence="1">
    <location>
        <begin position="1"/>
        <end position="26"/>
    </location>
</feature>
<protein>
    <submittedName>
        <fullName evidence="2">Uncharacterized protein</fullName>
    </submittedName>
</protein>
<dbReference type="AlphaFoldDB" id="A0A8H7WB80"/>
<accession>A0A8H7WB80</accession>
<name>A0A8H7WB80_9HELO</name>
<dbReference type="EMBL" id="JAFJYH010000064">
    <property type="protein sequence ID" value="KAG4421513.1"/>
    <property type="molecule type" value="Genomic_DNA"/>
</dbReference>
<dbReference type="Proteomes" id="UP000664132">
    <property type="component" value="Unassembled WGS sequence"/>
</dbReference>
<comment type="caution">
    <text evidence="2">The sequence shown here is derived from an EMBL/GenBank/DDBJ whole genome shotgun (WGS) entry which is preliminary data.</text>
</comment>
<feature type="compositionally biased region" description="Polar residues" evidence="1">
    <location>
        <begin position="13"/>
        <end position="26"/>
    </location>
</feature>
<evidence type="ECO:0000313" key="3">
    <source>
        <dbReference type="Proteomes" id="UP000664132"/>
    </source>
</evidence>
<organism evidence="2 3">
    <name type="scientific">Cadophora malorum</name>
    <dbReference type="NCBI Taxonomy" id="108018"/>
    <lineage>
        <taxon>Eukaryota</taxon>
        <taxon>Fungi</taxon>
        <taxon>Dikarya</taxon>
        <taxon>Ascomycota</taxon>
        <taxon>Pezizomycotina</taxon>
        <taxon>Leotiomycetes</taxon>
        <taxon>Helotiales</taxon>
        <taxon>Ploettnerulaceae</taxon>
        <taxon>Cadophora</taxon>
    </lineage>
</organism>
<gene>
    <name evidence="2" type="ORF">IFR04_005352</name>
</gene>
<reference evidence="2" key="1">
    <citation type="submission" date="2021-02" db="EMBL/GenBank/DDBJ databases">
        <title>Genome sequence Cadophora malorum strain M34.</title>
        <authorList>
            <person name="Stefanovic E."/>
            <person name="Vu D."/>
            <person name="Scully C."/>
            <person name="Dijksterhuis J."/>
            <person name="Roader J."/>
            <person name="Houbraken J."/>
        </authorList>
    </citation>
    <scope>NUCLEOTIDE SEQUENCE</scope>
    <source>
        <strain evidence="2">M34</strain>
    </source>
</reference>